<organism evidence="10 11">
    <name type="scientific">Papaver atlanticum</name>
    <dbReference type="NCBI Taxonomy" id="357466"/>
    <lineage>
        <taxon>Eukaryota</taxon>
        <taxon>Viridiplantae</taxon>
        <taxon>Streptophyta</taxon>
        <taxon>Embryophyta</taxon>
        <taxon>Tracheophyta</taxon>
        <taxon>Spermatophyta</taxon>
        <taxon>Magnoliopsida</taxon>
        <taxon>Ranunculales</taxon>
        <taxon>Papaveraceae</taxon>
        <taxon>Papaveroideae</taxon>
        <taxon>Papaver</taxon>
    </lineage>
</organism>
<dbReference type="Gene3D" id="3.40.462.20">
    <property type="match status" value="1"/>
</dbReference>
<dbReference type="InterPro" id="IPR006094">
    <property type="entry name" value="Oxid_FAD_bind_N"/>
</dbReference>
<evidence type="ECO:0000259" key="9">
    <source>
        <dbReference type="PROSITE" id="PS51387"/>
    </source>
</evidence>
<evidence type="ECO:0000256" key="8">
    <source>
        <dbReference type="SAM" id="SignalP"/>
    </source>
</evidence>
<evidence type="ECO:0000256" key="6">
    <source>
        <dbReference type="ARBA" id="ARBA00023157"/>
    </source>
</evidence>
<evidence type="ECO:0000256" key="1">
    <source>
        <dbReference type="ARBA" id="ARBA00001974"/>
    </source>
</evidence>
<dbReference type="SUPFAM" id="SSF56176">
    <property type="entry name" value="FAD-binding/transporter-associated domain-like"/>
    <property type="match status" value="1"/>
</dbReference>
<evidence type="ECO:0000256" key="3">
    <source>
        <dbReference type="ARBA" id="ARBA00022630"/>
    </source>
</evidence>
<evidence type="ECO:0000256" key="4">
    <source>
        <dbReference type="ARBA" id="ARBA00022729"/>
    </source>
</evidence>
<dbReference type="Proteomes" id="UP001202328">
    <property type="component" value="Unassembled WGS sequence"/>
</dbReference>
<dbReference type="FunFam" id="3.30.43.10:FF:000004">
    <property type="entry name" value="Berberine bridge enzyme-like 15"/>
    <property type="match status" value="1"/>
</dbReference>
<accession>A0AAD4STW3</accession>
<feature type="domain" description="FAD-binding PCMH-type" evidence="9">
    <location>
        <begin position="74"/>
        <end position="248"/>
    </location>
</feature>
<dbReference type="InterPro" id="IPR036318">
    <property type="entry name" value="FAD-bd_PCMH-like_sf"/>
</dbReference>
<dbReference type="PROSITE" id="PS51387">
    <property type="entry name" value="FAD_PCMH"/>
    <property type="match status" value="1"/>
</dbReference>
<dbReference type="InterPro" id="IPR016169">
    <property type="entry name" value="FAD-bd_PCMH_sub2"/>
</dbReference>
<dbReference type="GO" id="GO:0071949">
    <property type="term" value="F:FAD binding"/>
    <property type="evidence" value="ECO:0007669"/>
    <property type="project" value="InterPro"/>
</dbReference>
<reference evidence="10" key="1">
    <citation type="submission" date="2022-04" db="EMBL/GenBank/DDBJ databases">
        <title>A functionally conserved STORR gene fusion in Papaver species that diverged 16.8 million years ago.</title>
        <authorList>
            <person name="Catania T."/>
        </authorList>
    </citation>
    <scope>NUCLEOTIDE SEQUENCE</scope>
    <source>
        <strain evidence="10">S-188037</strain>
    </source>
</reference>
<dbReference type="Pfam" id="PF08031">
    <property type="entry name" value="BBE"/>
    <property type="match status" value="1"/>
</dbReference>
<dbReference type="InterPro" id="IPR016167">
    <property type="entry name" value="FAD-bd_PCMH_sub1"/>
</dbReference>
<dbReference type="Pfam" id="PF01565">
    <property type="entry name" value="FAD_binding_4"/>
    <property type="match status" value="1"/>
</dbReference>
<evidence type="ECO:0000256" key="2">
    <source>
        <dbReference type="ARBA" id="ARBA00005466"/>
    </source>
</evidence>
<name>A0AAD4STW3_9MAGN</name>
<feature type="chain" id="PRO_5042297547" description="FAD-binding PCMH-type domain-containing protein" evidence="8">
    <location>
        <begin position="23"/>
        <end position="540"/>
    </location>
</feature>
<evidence type="ECO:0000256" key="7">
    <source>
        <dbReference type="ARBA" id="ARBA00023180"/>
    </source>
</evidence>
<sequence>MGTLSSLFSIMVLLLFTSFVFSVSLGMPSSIHCNFLHCLDQSSQTSIPVYTPNNSNYLSILESTIQNLKFLSSTTPKPHLIIAPLHQSHVQAIVVCSRRHGIQIKVRSGGHDYEGLSYVSDVPFLIVDMFNLRSIAVDAEDRTAWVQSGALLGELYYRIAEQSPVLGFPAGVCPTVGAGGYFSGGGYGAMLRKYGLAADNVIDAQLVDVRGRIVSRESMGEDLFWAIRGGGGGSFGIIFSWKIRLVDVPPIVTVFTISKTLEQGATSIVHKWQEIAHKLPNELFIRVLIKPVNSTKKMKKTIQASFNSLFLGDAEKLLILMEEQFSELGLRRKDCIETSWIRSTLYFANYLVEATPDILLHMTQAKEFSKGKSDYVTEPIPQVGLQGIWKRLLLEEDSSLTFTPYGGRMNEISEYEIPFPHRNGTLFQIMYKVSWKEAPRFAKQLNWIRELYGYMAPYVSKNPRQAYVNYRDLDLGRSKNGTTNYLRGRAWGTKYFKNNYERLVYVKSKYDPYNFFRNEQSIPTVALPQPHTREAAVDYI</sequence>
<evidence type="ECO:0000313" key="10">
    <source>
        <dbReference type="EMBL" id="KAI3920787.1"/>
    </source>
</evidence>
<dbReference type="EMBL" id="JAJJMB010008785">
    <property type="protein sequence ID" value="KAI3920787.1"/>
    <property type="molecule type" value="Genomic_DNA"/>
</dbReference>
<keyword evidence="3" id="KW-0285">Flavoprotein</keyword>
<comment type="caution">
    <text evidence="10">The sequence shown here is derived from an EMBL/GenBank/DDBJ whole genome shotgun (WGS) entry which is preliminary data.</text>
</comment>
<dbReference type="Gene3D" id="3.30.465.10">
    <property type="match status" value="1"/>
</dbReference>
<evidence type="ECO:0000256" key="5">
    <source>
        <dbReference type="ARBA" id="ARBA00022827"/>
    </source>
</evidence>
<comment type="similarity">
    <text evidence="2">Belongs to the oxygen-dependent FAD-linked oxidoreductase family.</text>
</comment>
<dbReference type="GO" id="GO:0016491">
    <property type="term" value="F:oxidoreductase activity"/>
    <property type="evidence" value="ECO:0007669"/>
    <property type="project" value="InterPro"/>
</dbReference>
<keyword evidence="4 8" id="KW-0732">Signal</keyword>
<evidence type="ECO:0000313" key="11">
    <source>
        <dbReference type="Proteomes" id="UP001202328"/>
    </source>
</evidence>
<dbReference type="InterPro" id="IPR012951">
    <property type="entry name" value="BBE"/>
</dbReference>
<keyword evidence="5" id="KW-0274">FAD</keyword>
<dbReference type="InterPro" id="IPR016166">
    <property type="entry name" value="FAD-bd_PCMH"/>
</dbReference>
<keyword evidence="6" id="KW-1015">Disulfide bond</keyword>
<proteinExistence type="inferred from homology"/>
<comment type="cofactor">
    <cofactor evidence="1">
        <name>FAD</name>
        <dbReference type="ChEBI" id="CHEBI:57692"/>
    </cofactor>
</comment>
<dbReference type="Gene3D" id="3.30.43.10">
    <property type="entry name" value="Uridine Diphospho-n-acetylenolpyruvylglucosamine Reductase, domain 2"/>
    <property type="match status" value="1"/>
</dbReference>
<feature type="signal peptide" evidence="8">
    <location>
        <begin position="1"/>
        <end position="22"/>
    </location>
</feature>
<dbReference type="PANTHER" id="PTHR32448">
    <property type="entry name" value="OS08G0158400 PROTEIN"/>
    <property type="match status" value="1"/>
</dbReference>
<gene>
    <name evidence="10" type="ORF">MKW98_005613</name>
</gene>
<dbReference type="AlphaFoldDB" id="A0AAD4STW3"/>
<protein>
    <recommendedName>
        <fullName evidence="9">FAD-binding PCMH-type domain-containing protein</fullName>
    </recommendedName>
</protein>
<keyword evidence="7" id="KW-0325">Glycoprotein</keyword>
<keyword evidence="11" id="KW-1185">Reference proteome</keyword>